<sequence length="295" mass="33548">MKENYLRWSEHPYAGERNPPAEGVTPYAGSWPLIFLKRDSEGHFLDPNYKRIVLPIKDPHHIDFYHELKIVQRTLNNLTPQQKKIGIYYGTGVPTKQWTPVIDKLIDTYGAGPTQAARILAVVHGAINDSMVVTWHLKYLWDAARPNQYDQTLKTLLCTPGFPAYPSGHAVVSGCAEVMLTYFFPKEAGKIKRIAKEDAISRLYAGVHFPSDNEEGLRLGRHIGKVIVSHLKSQSDERGQILDLSDSKYRNANILSEDYQQSIPFDFNERCRSLTMDDDVSVKKNTEAAKPYLKF</sequence>
<dbReference type="EMBL" id="VTER01000006">
    <property type="protein sequence ID" value="TYS47937.1"/>
    <property type="molecule type" value="Genomic_DNA"/>
</dbReference>
<protein>
    <submittedName>
        <fullName evidence="2">Vanadium-dependent haloperoxidase</fullName>
    </submittedName>
</protein>
<organism evidence="2 3">
    <name type="scientific">Bacillus infantis</name>
    <dbReference type="NCBI Taxonomy" id="324767"/>
    <lineage>
        <taxon>Bacteria</taxon>
        <taxon>Bacillati</taxon>
        <taxon>Bacillota</taxon>
        <taxon>Bacilli</taxon>
        <taxon>Bacillales</taxon>
        <taxon>Bacillaceae</taxon>
        <taxon>Bacillus</taxon>
    </lineage>
</organism>
<dbReference type="PANTHER" id="PTHR34599">
    <property type="entry name" value="PEROXIDASE-RELATED"/>
    <property type="match status" value="1"/>
</dbReference>
<dbReference type="InterPro" id="IPR000326">
    <property type="entry name" value="PAP2/HPO"/>
</dbReference>
<reference evidence="2 3" key="1">
    <citation type="submission" date="2019-08" db="EMBL/GenBank/DDBJ databases">
        <title>Bacillus genomes from the desert of Cuatro Cienegas, Coahuila.</title>
        <authorList>
            <person name="Olmedo-Alvarez G."/>
        </authorList>
    </citation>
    <scope>NUCLEOTIDE SEQUENCE [LARGE SCALE GENOMIC DNA]</scope>
    <source>
        <strain evidence="2 3">CH446_14T</strain>
    </source>
</reference>
<dbReference type="RefSeq" id="WP_148975256.1">
    <property type="nucleotide sequence ID" value="NZ_JBNIKU010000008.1"/>
</dbReference>
<dbReference type="Proteomes" id="UP000322139">
    <property type="component" value="Unassembled WGS sequence"/>
</dbReference>
<dbReference type="PANTHER" id="PTHR34599:SF1">
    <property type="entry name" value="PHOSPHATIDIC ACID PHOSPHATASE TYPE 2_HALOPEROXIDASE DOMAIN-CONTAINING PROTEIN"/>
    <property type="match status" value="1"/>
</dbReference>
<dbReference type="Gene3D" id="1.10.606.20">
    <property type="match status" value="1"/>
</dbReference>
<keyword evidence="2" id="KW-0575">Peroxidase</keyword>
<accession>A0A5D4R9C0</accession>
<dbReference type="CDD" id="cd03398">
    <property type="entry name" value="PAP2_haloperoxidase"/>
    <property type="match status" value="1"/>
</dbReference>
<dbReference type="SUPFAM" id="SSF48317">
    <property type="entry name" value="Acid phosphatase/Vanadium-dependent haloperoxidase"/>
    <property type="match status" value="1"/>
</dbReference>
<proteinExistence type="predicted"/>
<keyword evidence="2" id="KW-0560">Oxidoreductase</keyword>
<dbReference type="InterPro" id="IPR036938">
    <property type="entry name" value="PAP2/HPO_sf"/>
</dbReference>
<dbReference type="AlphaFoldDB" id="A0A5D4R9C0"/>
<gene>
    <name evidence="2" type="ORF">FZD51_13515</name>
</gene>
<dbReference type="InterPro" id="IPR052559">
    <property type="entry name" value="V-haloperoxidase"/>
</dbReference>
<evidence type="ECO:0000259" key="1">
    <source>
        <dbReference type="SMART" id="SM00014"/>
    </source>
</evidence>
<comment type="caution">
    <text evidence="2">The sequence shown here is derived from an EMBL/GenBank/DDBJ whole genome shotgun (WGS) entry which is preliminary data.</text>
</comment>
<dbReference type="Pfam" id="PF01569">
    <property type="entry name" value="PAP2"/>
    <property type="match status" value="1"/>
</dbReference>
<evidence type="ECO:0000313" key="2">
    <source>
        <dbReference type="EMBL" id="TYS47937.1"/>
    </source>
</evidence>
<evidence type="ECO:0000313" key="3">
    <source>
        <dbReference type="Proteomes" id="UP000322139"/>
    </source>
</evidence>
<dbReference type="SMART" id="SM00014">
    <property type="entry name" value="acidPPc"/>
    <property type="match status" value="1"/>
</dbReference>
<feature type="domain" description="Phosphatidic acid phosphatase type 2/haloperoxidase" evidence="1">
    <location>
        <begin position="119"/>
        <end position="228"/>
    </location>
</feature>
<name>A0A5D4R9C0_9BACI</name>
<dbReference type="GO" id="GO:0004601">
    <property type="term" value="F:peroxidase activity"/>
    <property type="evidence" value="ECO:0007669"/>
    <property type="project" value="UniProtKB-KW"/>
</dbReference>